<dbReference type="InterPro" id="IPR051604">
    <property type="entry name" value="Ergot_Alk_Oxidoreductase"/>
</dbReference>
<feature type="domain" description="NmrA-like" evidence="1">
    <location>
        <begin position="1"/>
        <end position="243"/>
    </location>
</feature>
<dbReference type="Gene3D" id="3.90.25.10">
    <property type="entry name" value="UDP-galactose 4-epimerase, domain 1"/>
    <property type="match status" value="1"/>
</dbReference>
<protein>
    <submittedName>
        <fullName evidence="2">SDR family oxidoreductase</fullName>
    </submittedName>
</protein>
<evidence type="ECO:0000313" key="2">
    <source>
        <dbReference type="EMBL" id="TRL36471.1"/>
    </source>
</evidence>
<reference evidence="2 3" key="1">
    <citation type="submission" date="2019-07" db="EMBL/GenBank/DDBJ databases">
        <title>Ln-dependent methylotrophs.</title>
        <authorList>
            <person name="Tani A."/>
        </authorList>
    </citation>
    <scope>NUCLEOTIDE SEQUENCE [LARGE SCALE GENOMIC DNA]</scope>
    <source>
        <strain evidence="2 3">SM89A</strain>
    </source>
</reference>
<dbReference type="RefSeq" id="WP_142862060.1">
    <property type="nucleotide sequence ID" value="NZ_VJMF01000020.1"/>
</dbReference>
<dbReference type="InterPro" id="IPR036291">
    <property type="entry name" value="NAD(P)-bd_dom_sf"/>
</dbReference>
<dbReference type="Proteomes" id="UP000316781">
    <property type="component" value="Unassembled WGS sequence"/>
</dbReference>
<dbReference type="Pfam" id="PF05368">
    <property type="entry name" value="NmrA"/>
    <property type="match status" value="1"/>
</dbReference>
<dbReference type="PANTHER" id="PTHR43162:SF1">
    <property type="entry name" value="PRESTALK A DIFFERENTIATION PROTEIN A"/>
    <property type="match status" value="1"/>
</dbReference>
<dbReference type="InterPro" id="IPR008030">
    <property type="entry name" value="NmrA-like"/>
</dbReference>
<evidence type="ECO:0000259" key="1">
    <source>
        <dbReference type="Pfam" id="PF05368"/>
    </source>
</evidence>
<dbReference type="CDD" id="cd05269">
    <property type="entry name" value="TMR_SDR_a"/>
    <property type="match status" value="1"/>
</dbReference>
<comment type="caution">
    <text evidence="2">The sequence shown here is derived from an EMBL/GenBank/DDBJ whole genome shotgun (WGS) entry which is preliminary data.</text>
</comment>
<dbReference type="AlphaFoldDB" id="A0A549T3L8"/>
<dbReference type="Gene3D" id="3.40.50.720">
    <property type="entry name" value="NAD(P)-binding Rossmann-like Domain"/>
    <property type="match status" value="1"/>
</dbReference>
<proteinExistence type="predicted"/>
<sequence>MSKKILVTGATGNTGAYLVEKLLASGHAVKAASRSGRPVAGAEVARFDLTESSTYPAAFEDVDRAFLIIPAGRLNNVEFLEPFIRFAADRQVKIVFQTAYGVENDPTSPYRRAELVLERAGAPFTILRPNWFSDNFHTFWLPAIRHGIIAVPAGDSKSSFVDTRDIADSAFAALTSSRFDGRGFTLTGPEALGYAEAAAILAKAIGRPVEYDPVSDTQFIAILTGAGMPEDYAAHLAELFAMARKGWTSAVTDDVQELTGKPARSLAVYAADNRAKFLG</sequence>
<accession>A0A549T3L8</accession>
<dbReference type="PANTHER" id="PTHR43162">
    <property type="match status" value="1"/>
</dbReference>
<gene>
    <name evidence="2" type="ORF">FM996_04740</name>
</gene>
<dbReference type="SUPFAM" id="SSF51735">
    <property type="entry name" value="NAD(P)-binding Rossmann-fold domains"/>
    <property type="match status" value="1"/>
</dbReference>
<organism evidence="2 3">
    <name type="scientific">Methylosinus sporium</name>
    <dbReference type="NCBI Taxonomy" id="428"/>
    <lineage>
        <taxon>Bacteria</taxon>
        <taxon>Pseudomonadati</taxon>
        <taxon>Pseudomonadota</taxon>
        <taxon>Alphaproteobacteria</taxon>
        <taxon>Hyphomicrobiales</taxon>
        <taxon>Methylocystaceae</taxon>
        <taxon>Methylosinus</taxon>
    </lineage>
</organism>
<evidence type="ECO:0000313" key="3">
    <source>
        <dbReference type="Proteomes" id="UP000316781"/>
    </source>
</evidence>
<dbReference type="EMBL" id="VJMF01000020">
    <property type="protein sequence ID" value="TRL36471.1"/>
    <property type="molecule type" value="Genomic_DNA"/>
</dbReference>
<name>A0A549T3L8_METSR</name>